<keyword evidence="2" id="KW-0472">Membrane</keyword>
<feature type="transmembrane region" description="Helical" evidence="2">
    <location>
        <begin position="558"/>
        <end position="579"/>
    </location>
</feature>
<comment type="caution">
    <text evidence="3">The sequence shown here is derived from an EMBL/GenBank/DDBJ whole genome shotgun (WGS) entry which is preliminary data.</text>
</comment>
<proteinExistence type="predicted"/>
<evidence type="ECO:0000256" key="1">
    <source>
        <dbReference type="SAM" id="MobiDB-lite"/>
    </source>
</evidence>
<dbReference type="AlphaFoldDB" id="A0A8K0X2G4"/>
<gene>
    <name evidence="3" type="ORF">B0T11DRAFT_351340</name>
</gene>
<organism evidence="3 4">
    <name type="scientific">Plectosphaerella cucumerina</name>
    <dbReference type="NCBI Taxonomy" id="40658"/>
    <lineage>
        <taxon>Eukaryota</taxon>
        <taxon>Fungi</taxon>
        <taxon>Dikarya</taxon>
        <taxon>Ascomycota</taxon>
        <taxon>Pezizomycotina</taxon>
        <taxon>Sordariomycetes</taxon>
        <taxon>Hypocreomycetidae</taxon>
        <taxon>Glomerellales</taxon>
        <taxon>Plectosphaerellaceae</taxon>
        <taxon>Plectosphaerella</taxon>
    </lineage>
</organism>
<name>A0A8K0X2G4_9PEZI</name>
<feature type="compositionally biased region" description="Basic and acidic residues" evidence="1">
    <location>
        <begin position="605"/>
        <end position="616"/>
    </location>
</feature>
<evidence type="ECO:0000256" key="2">
    <source>
        <dbReference type="SAM" id="Phobius"/>
    </source>
</evidence>
<feature type="transmembrane region" description="Helical" evidence="2">
    <location>
        <begin position="532"/>
        <end position="552"/>
    </location>
</feature>
<feature type="transmembrane region" description="Helical" evidence="2">
    <location>
        <begin position="294"/>
        <end position="314"/>
    </location>
</feature>
<dbReference type="Pfam" id="PF06772">
    <property type="entry name" value="LtrA"/>
    <property type="match status" value="1"/>
</dbReference>
<protein>
    <submittedName>
        <fullName evidence="3">Uncharacterized protein</fullName>
    </submittedName>
</protein>
<keyword evidence="2" id="KW-1133">Transmembrane helix</keyword>
<feature type="region of interest" description="Disordered" evidence="1">
    <location>
        <begin position="594"/>
        <end position="632"/>
    </location>
</feature>
<dbReference type="InterPro" id="IPR010640">
    <property type="entry name" value="Low_temperature_requirement_A"/>
</dbReference>
<keyword evidence="2" id="KW-0812">Transmembrane</keyword>
<sequence length="632" mass="71064">MAHHKTAVSAHETSLEEDRAGLKTRKAVILQRRLQENLPAFGQLVEHADQHELRYHEREDARNIELLLDLFFVAIFSTFTKNHEINSNEALSSYAVYFGVIWASWLQACLYDVRFGFDSMFERFTKAVQMCMFIGFASATGCLNMDPASQAKKKGELSGFGSLNVLMIVSRALFSLQYFAAYWLVGSKHRPAKVPLLLTSGMYAMASLIYSLLFKFVLLDTGRVQGFYGYYVILAFELSVISTLAARYECVSFRDTHLHKRLMVLTLMILGEGVIVCAFSFAKISSKTGWSSNSFGQALCVILSIYFVYCLYFGNSGIERARHFRSAKQQIYAMLHLPFHLSLALTLEGLRTWTIIANVQYNFKKVYGYVDEIIGTFPDVFRLGELPPEAGSKIVQTLNKTIVDFGFDDEDSWQPMQKALVAMNLTWNNDAATIATGIPMRGAADKSGILKFYFDEFTSLVQNEQFKSNSLVVPEVQIKAANGSGVAQMDAYFAIFKMIFIYFFICTALVMILLGVFRSMSIGERDKVDRSLIMFRVGMGVFLGLLGLMGLMDDRITSYINSGALLPTLLFVLILVIGVEKVSTILAIKKAQRAGLGHDPEDEDMEKRNPYKHDASDSEETLTLREPVPEKV</sequence>
<dbReference type="EMBL" id="JAGPXD010000003">
    <property type="protein sequence ID" value="KAH7361587.1"/>
    <property type="molecule type" value="Genomic_DNA"/>
</dbReference>
<feature type="transmembrane region" description="Helical" evidence="2">
    <location>
        <begin position="64"/>
        <end position="82"/>
    </location>
</feature>
<feature type="transmembrane region" description="Helical" evidence="2">
    <location>
        <begin position="94"/>
        <end position="115"/>
    </location>
</feature>
<dbReference type="Proteomes" id="UP000813385">
    <property type="component" value="Unassembled WGS sequence"/>
</dbReference>
<evidence type="ECO:0000313" key="3">
    <source>
        <dbReference type="EMBL" id="KAH7361587.1"/>
    </source>
</evidence>
<dbReference type="PANTHER" id="PTHR42101">
    <property type="entry name" value="CHROMOSOME 16, WHOLE GENOME SHOTGUN SEQUENCE"/>
    <property type="match status" value="1"/>
</dbReference>
<dbReference type="PANTHER" id="PTHR42101:SF1">
    <property type="entry name" value="LOW TEMPERATURE REQUIREMENT A"/>
    <property type="match status" value="1"/>
</dbReference>
<dbReference type="OrthoDB" id="3177213at2759"/>
<accession>A0A8K0X2G4</accession>
<feature type="transmembrane region" description="Helical" evidence="2">
    <location>
        <begin position="262"/>
        <end position="282"/>
    </location>
</feature>
<feature type="transmembrane region" description="Helical" evidence="2">
    <location>
        <begin position="499"/>
        <end position="520"/>
    </location>
</feature>
<evidence type="ECO:0000313" key="4">
    <source>
        <dbReference type="Proteomes" id="UP000813385"/>
    </source>
</evidence>
<keyword evidence="4" id="KW-1185">Reference proteome</keyword>
<reference evidence="3" key="1">
    <citation type="journal article" date="2021" name="Nat. Commun.">
        <title>Genetic determinants of endophytism in the Arabidopsis root mycobiome.</title>
        <authorList>
            <person name="Mesny F."/>
            <person name="Miyauchi S."/>
            <person name="Thiergart T."/>
            <person name="Pickel B."/>
            <person name="Atanasova L."/>
            <person name="Karlsson M."/>
            <person name="Huettel B."/>
            <person name="Barry K.W."/>
            <person name="Haridas S."/>
            <person name="Chen C."/>
            <person name="Bauer D."/>
            <person name="Andreopoulos W."/>
            <person name="Pangilinan J."/>
            <person name="LaButti K."/>
            <person name="Riley R."/>
            <person name="Lipzen A."/>
            <person name="Clum A."/>
            <person name="Drula E."/>
            <person name="Henrissat B."/>
            <person name="Kohler A."/>
            <person name="Grigoriev I.V."/>
            <person name="Martin F.M."/>
            <person name="Hacquard S."/>
        </authorList>
    </citation>
    <scope>NUCLEOTIDE SEQUENCE</scope>
    <source>
        <strain evidence="3">MPI-CAGE-AT-0016</strain>
    </source>
</reference>
<feature type="transmembrane region" description="Helical" evidence="2">
    <location>
        <begin position="230"/>
        <end position="250"/>
    </location>
</feature>
<feature type="transmembrane region" description="Helical" evidence="2">
    <location>
        <begin position="197"/>
        <end position="218"/>
    </location>
</feature>
<feature type="transmembrane region" description="Helical" evidence="2">
    <location>
        <begin position="165"/>
        <end position="185"/>
    </location>
</feature>